<name>D9SNU8_CLOC7</name>
<dbReference type="PROSITE" id="PS51918">
    <property type="entry name" value="RADICAL_SAM"/>
    <property type="match status" value="1"/>
</dbReference>
<dbReference type="Gene3D" id="3.80.30.30">
    <property type="match status" value="1"/>
</dbReference>
<evidence type="ECO:0000313" key="5">
    <source>
        <dbReference type="EMBL" id="ADL49969.1"/>
    </source>
</evidence>
<accession>D9SNU8</accession>
<dbReference type="KEGG" id="ccb:Clocel_0184"/>
<proteinExistence type="predicted"/>
<evidence type="ECO:0000256" key="3">
    <source>
        <dbReference type="ARBA" id="ARBA00023014"/>
    </source>
</evidence>
<gene>
    <name evidence="5" type="ordered locus">Clocel_0184</name>
</gene>
<evidence type="ECO:0000259" key="4">
    <source>
        <dbReference type="PROSITE" id="PS51918"/>
    </source>
</evidence>
<dbReference type="InterPro" id="IPR007197">
    <property type="entry name" value="rSAM"/>
</dbReference>
<dbReference type="InterPro" id="IPR058240">
    <property type="entry name" value="rSAM_sf"/>
</dbReference>
<dbReference type="GO" id="GO:0051536">
    <property type="term" value="F:iron-sulfur cluster binding"/>
    <property type="evidence" value="ECO:0007669"/>
    <property type="project" value="UniProtKB-KW"/>
</dbReference>
<evidence type="ECO:0000256" key="2">
    <source>
        <dbReference type="ARBA" id="ARBA00023004"/>
    </source>
</evidence>
<dbReference type="InterPro" id="IPR040086">
    <property type="entry name" value="MJ0683-like"/>
</dbReference>
<dbReference type="SFLD" id="SFLDS00029">
    <property type="entry name" value="Radical_SAM"/>
    <property type="match status" value="1"/>
</dbReference>
<dbReference type="eggNOG" id="COG1533">
    <property type="taxonomic scope" value="Bacteria"/>
</dbReference>
<dbReference type="STRING" id="573061.Clocel_0184"/>
<evidence type="ECO:0000313" key="6">
    <source>
        <dbReference type="Proteomes" id="UP000002730"/>
    </source>
</evidence>
<dbReference type="GO" id="GO:0046872">
    <property type="term" value="F:metal ion binding"/>
    <property type="evidence" value="ECO:0007669"/>
    <property type="project" value="UniProtKB-KW"/>
</dbReference>
<keyword evidence="6" id="KW-1185">Reference proteome</keyword>
<dbReference type="HOGENOM" id="CLU_015525_2_0_9"/>
<dbReference type="Pfam" id="PF04055">
    <property type="entry name" value="Radical_SAM"/>
    <property type="match status" value="1"/>
</dbReference>
<organism evidence="5 6">
    <name type="scientific">Clostridium cellulovorans (strain ATCC 35296 / DSM 3052 / OCM 3 / 743B)</name>
    <dbReference type="NCBI Taxonomy" id="573061"/>
    <lineage>
        <taxon>Bacteria</taxon>
        <taxon>Bacillati</taxon>
        <taxon>Bacillota</taxon>
        <taxon>Clostridia</taxon>
        <taxon>Eubacteriales</taxon>
        <taxon>Clostridiaceae</taxon>
        <taxon>Clostridium</taxon>
    </lineage>
</organism>
<dbReference type="Proteomes" id="UP000002730">
    <property type="component" value="Chromosome"/>
</dbReference>
<dbReference type="SUPFAM" id="SSF102114">
    <property type="entry name" value="Radical SAM enzymes"/>
    <property type="match status" value="1"/>
</dbReference>
<protein>
    <submittedName>
        <fullName evidence="5">Radical SAM domain protein</fullName>
    </submittedName>
</protein>
<dbReference type="PANTHER" id="PTHR43432:SF5">
    <property type="entry name" value="ELP3_MIAA_NIFB-LIKE RADICAL SAM CORE DOMAIN-CONTAINING PROTEIN"/>
    <property type="match status" value="1"/>
</dbReference>
<dbReference type="EMBL" id="CP002160">
    <property type="protein sequence ID" value="ADL49969.1"/>
    <property type="molecule type" value="Genomic_DNA"/>
</dbReference>
<sequence>MLEGSYDYMHEVIAKGILSSNNGMNIYRGCTHGCIYCDARSLCYGMDHIFEDIEIKANVVQLLEDTLKRKRKKCMIGTGAMSDPYIQLEEKLQNTRRCLEIIDKYGFGLAIQTKSNRILRDLDLLKSINSKSKCVVQMTLTTYDEELCKLIEPNVSTTKERFEVLKIMRDNKIPTVVWLSPLLPYINDTEENIRGILDYCIEAKVKGIIVFGIGLTLRNGNREYYYKNLDKHFKGLKEKYIKQYGNSYEVISKNHGKLMKIIKETCDKNNIICDIREVFNYMRTFEEKNNEVQISFEI</sequence>
<reference evidence="5 6" key="1">
    <citation type="submission" date="2010-08" db="EMBL/GenBank/DDBJ databases">
        <title>Complete sequence of Clostridium cellulovorans 743B.</title>
        <authorList>
            <consortium name="US DOE Joint Genome Institute"/>
            <person name="Lucas S."/>
            <person name="Copeland A."/>
            <person name="Lapidus A."/>
            <person name="Cheng J.-F."/>
            <person name="Bruce D."/>
            <person name="Goodwin L."/>
            <person name="Pitluck S."/>
            <person name="Chertkov O."/>
            <person name="Detter J.C."/>
            <person name="Han C."/>
            <person name="Tapia R."/>
            <person name="Land M."/>
            <person name="Hauser L."/>
            <person name="Chang Y.-J."/>
            <person name="Jeffries C."/>
            <person name="Kyrpides N."/>
            <person name="Ivanova N."/>
            <person name="Mikhailova N."/>
            <person name="Hemme C.L."/>
            <person name="Woyke T."/>
        </authorList>
    </citation>
    <scope>NUCLEOTIDE SEQUENCE [LARGE SCALE GENOMIC DNA]</scope>
    <source>
        <strain evidence="6">ATCC 35296 / DSM 3052 / OCM 3 / 743B</strain>
    </source>
</reference>
<dbReference type="CDD" id="cd01335">
    <property type="entry name" value="Radical_SAM"/>
    <property type="match status" value="1"/>
</dbReference>
<dbReference type="PANTHER" id="PTHR43432">
    <property type="entry name" value="SLR0285 PROTEIN"/>
    <property type="match status" value="1"/>
</dbReference>
<keyword evidence="3" id="KW-0411">Iron-sulfur</keyword>
<dbReference type="AlphaFoldDB" id="D9SNU8"/>
<keyword evidence="1" id="KW-0479">Metal-binding</keyword>
<evidence type="ECO:0000256" key="1">
    <source>
        <dbReference type="ARBA" id="ARBA00022723"/>
    </source>
</evidence>
<dbReference type="GO" id="GO:0003824">
    <property type="term" value="F:catalytic activity"/>
    <property type="evidence" value="ECO:0007669"/>
    <property type="project" value="InterPro"/>
</dbReference>
<dbReference type="SFLD" id="SFLDG01084">
    <property type="entry name" value="Uncharacterised_Radical_SAM_Su"/>
    <property type="match status" value="1"/>
</dbReference>
<feature type="domain" description="Radical SAM core" evidence="4">
    <location>
        <begin position="16"/>
        <end position="257"/>
    </location>
</feature>
<keyword evidence="2" id="KW-0408">Iron</keyword>